<sequence>MSDTYREELARAAMGEDVNPRRLAWLKRQEAKEAAHDDAVAQARRDIEQAREKYLADGEAREAKARPDAEKAHAELVEARKAVVAAEAELEEAKAALESAVEARRLKFGTLWQIADDVWGRGGVPRDNDGNPTVDLCAVDWTRVVLGETLVYVDRDSELLW</sequence>
<dbReference type="AlphaFoldDB" id="A0A2N6T7U1"/>
<dbReference type="Proteomes" id="UP000235836">
    <property type="component" value="Unassembled WGS sequence"/>
</dbReference>
<evidence type="ECO:0000313" key="3">
    <source>
        <dbReference type="Proteomes" id="UP000235836"/>
    </source>
</evidence>
<evidence type="ECO:0000256" key="1">
    <source>
        <dbReference type="SAM" id="Coils"/>
    </source>
</evidence>
<keyword evidence="3" id="KW-1185">Reference proteome</keyword>
<reference evidence="2 3" key="1">
    <citation type="submission" date="2017-09" db="EMBL/GenBank/DDBJ databases">
        <title>Bacterial strain isolated from the female urinary microbiota.</title>
        <authorList>
            <person name="Thomas-White K."/>
            <person name="Kumar N."/>
            <person name="Forster S."/>
            <person name="Putonti C."/>
            <person name="Lawley T."/>
            <person name="Wolfe A.J."/>
        </authorList>
    </citation>
    <scope>NUCLEOTIDE SEQUENCE [LARGE SCALE GENOMIC DNA]</scope>
    <source>
        <strain evidence="2 3">UMB0792</strain>
    </source>
</reference>
<dbReference type="RefSeq" id="WP_102723151.1">
    <property type="nucleotide sequence ID" value="NZ_PNHG01000001.1"/>
</dbReference>
<accession>A0A2N6T7U1</accession>
<gene>
    <name evidence="2" type="ORF">CJ203_00415</name>
</gene>
<name>A0A2N6T7U1_9CORY</name>
<evidence type="ECO:0000313" key="2">
    <source>
        <dbReference type="EMBL" id="PMC65384.1"/>
    </source>
</evidence>
<organism evidence="2 3">
    <name type="scientific">Corynebacterium tuscaniense</name>
    <dbReference type="NCBI Taxonomy" id="302449"/>
    <lineage>
        <taxon>Bacteria</taxon>
        <taxon>Bacillati</taxon>
        <taxon>Actinomycetota</taxon>
        <taxon>Actinomycetes</taxon>
        <taxon>Mycobacteriales</taxon>
        <taxon>Corynebacteriaceae</taxon>
        <taxon>Corynebacterium</taxon>
    </lineage>
</organism>
<comment type="caution">
    <text evidence="2">The sequence shown here is derived from an EMBL/GenBank/DDBJ whole genome shotgun (WGS) entry which is preliminary data.</text>
</comment>
<feature type="coiled-coil region" evidence="1">
    <location>
        <begin position="33"/>
        <end position="103"/>
    </location>
</feature>
<dbReference type="EMBL" id="PNHG01000001">
    <property type="protein sequence ID" value="PMC65384.1"/>
    <property type="molecule type" value="Genomic_DNA"/>
</dbReference>
<proteinExistence type="predicted"/>
<keyword evidence="1" id="KW-0175">Coiled coil</keyword>
<protein>
    <submittedName>
        <fullName evidence="2">Uncharacterized protein</fullName>
    </submittedName>
</protein>